<dbReference type="HOGENOM" id="CLU_100939_1_3_6"/>
<dbReference type="InterPro" id="IPR036182">
    <property type="entry name" value="PCuAC_sf"/>
</dbReference>
<evidence type="ECO:0008006" key="4">
    <source>
        <dbReference type="Google" id="ProtNLM"/>
    </source>
</evidence>
<gene>
    <name evidence="2" type="ordered locus">Psesu_0966</name>
</gene>
<dbReference type="InterPro" id="IPR007410">
    <property type="entry name" value="LpqE-like"/>
</dbReference>
<dbReference type="InterPro" id="IPR058248">
    <property type="entry name" value="Lxx211020-like"/>
</dbReference>
<dbReference type="STRING" id="743721.Psesu_0966"/>
<protein>
    <recommendedName>
        <fullName evidence="4">Copper chaperone PCu(A)C</fullName>
    </recommendedName>
</protein>
<dbReference type="EMBL" id="CP002446">
    <property type="protein sequence ID" value="ADV26817.1"/>
    <property type="molecule type" value="Genomic_DNA"/>
</dbReference>
<dbReference type="PANTHER" id="PTHR36302">
    <property type="entry name" value="BLR7088 PROTEIN"/>
    <property type="match status" value="1"/>
</dbReference>
<accession>E6WR72</accession>
<proteinExistence type="predicted"/>
<dbReference type="AlphaFoldDB" id="E6WR72"/>
<dbReference type="Gene3D" id="2.60.40.1890">
    <property type="entry name" value="PCu(A)C copper chaperone"/>
    <property type="match status" value="1"/>
</dbReference>
<evidence type="ECO:0000313" key="3">
    <source>
        <dbReference type="Proteomes" id="UP000008632"/>
    </source>
</evidence>
<dbReference type="SUPFAM" id="SSF110087">
    <property type="entry name" value="DR1885-like metal-binding protein"/>
    <property type="match status" value="1"/>
</dbReference>
<dbReference type="eggNOG" id="COG2847">
    <property type="taxonomic scope" value="Bacteria"/>
</dbReference>
<dbReference type="PANTHER" id="PTHR36302:SF1">
    <property type="entry name" value="COPPER CHAPERONE PCU(A)C"/>
    <property type="match status" value="1"/>
</dbReference>
<sequence>MAGVWGGYDRRMDIRRLLPVALLAFVATLPATASAATPAAKASSKTPCVAMDAGWIRLSPVPQPRMLAGFGRLANRCGQAVAVVGARSPVFGEVTVHETTQVDGVSRMREIAQLPLAARGEAVLQPGGLHLMLMQPAKPLAEGERVPLVLLLADGSEVAVELTVQRGAPGAAAPAAGAHAHHHH</sequence>
<dbReference type="Proteomes" id="UP000008632">
    <property type="component" value="Chromosome"/>
</dbReference>
<name>E6WR72_PSEUU</name>
<evidence type="ECO:0000256" key="1">
    <source>
        <dbReference type="SAM" id="SignalP"/>
    </source>
</evidence>
<reference evidence="2 3" key="1">
    <citation type="submission" date="2011-01" db="EMBL/GenBank/DDBJ databases">
        <title>Complete sequence of Pseudoxanthomonas suwonensis 11-1.</title>
        <authorList>
            <consortium name="US DOE Joint Genome Institute"/>
            <person name="Lucas S."/>
            <person name="Copeland A."/>
            <person name="Lapidus A."/>
            <person name="Cheng J.-F."/>
            <person name="Goodwin L."/>
            <person name="Pitluck S."/>
            <person name="Teshima H."/>
            <person name="Detter J.C."/>
            <person name="Han C."/>
            <person name="Tapia R."/>
            <person name="Land M."/>
            <person name="Hauser L."/>
            <person name="Kyrpides N."/>
            <person name="Ivanova N."/>
            <person name="Ovchinnikova G."/>
            <person name="Siebers A.K."/>
            <person name="Allgaier M."/>
            <person name="Thelen M.P."/>
            <person name="Hugenholtz P."/>
            <person name="Gladden J."/>
            <person name="Woyke T."/>
        </authorList>
    </citation>
    <scope>NUCLEOTIDE SEQUENCE [LARGE SCALE GENOMIC DNA]</scope>
    <source>
        <strain evidence="3">11-1</strain>
    </source>
</reference>
<feature type="chain" id="PRO_5003214430" description="Copper chaperone PCu(A)C" evidence="1">
    <location>
        <begin position="36"/>
        <end position="184"/>
    </location>
</feature>
<keyword evidence="3" id="KW-1185">Reference proteome</keyword>
<dbReference type="Pfam" id="PF04314">
    <property type="entry name" value="PCuAC"/>
    <property type="match status" value="1"/>
</dbReference>
<keyword evidence="1" id="KW-0732">Signal</keyword>
<dbReference type="KEGG" id="psu:Psesu_0966"/>
<evidence type="ECO:0000313" key="2">
    <source>
        <dbReference type="EMBL" id="ADV26817.1"/>
    </source>
</evidence>
<feature type="signal peptide" evidence="1">
    <location>
        <begin position="1"/>
        <end position="35"/>
    </location>
</feature>
<organism evidence="2 3">
    <name type="scientific">Pseudoxanthomonas suwonensis (strain 11-1)</name>
    <dbReference type="NCBI Taxonomy" id="743721"/>
    <lineage>
        <taxon>Bacteria</taxon>
        <taxon>Pseudomonadati</taxon>
        <taxon>Pseudomonadota</taxon>
        <taxon>Gammaproteobacteria</taxon>
        <taxon>Lysobacterales</taxon>
        <taxon>Lysobacteraceae</taxon>
        <taxon>Pseudoxanthomonas</taxon>
    </lineage>
</organism>